<keyword evidence="6" id="KW-1185">Reference proteome</keyword>
<dbReference type="InterPro" id="IPR041079">
    <property type="entry name" value="Neuraminidase-like"/>
</dbReference>
<evidence type="ECO:0000313" key="5">
    <source>
        <dbReference type="EMBL" id="WXK37992.1"/>
    </source>
</evidence>
<feature type="coiled-coil region" evidence="1">
    <location>
        <begin position="892"/>
        <end position="926"/>
    </location>
</feature>
<evidence type="ECO:0000313" key="6">
    <source>
        <dbReference type="Proteomes" id="UP001493153"/>
    </source>
</evidence>
<feature type="domain" description="ABC toxin N-terminal" evidence="4">
    <location>
        <begin position="9"/>
        <end position="139"/>
    </location>
</feature>
<gene>
    <name evidence="5" type="ORF">IHE29_01195</name>
</gene>
<evidence type="ECO:0000259" key="2">
    <source>
        <dbReference type="Pfam" id="PF18276"/>
    </source>
</evidence>
<evidence type="ECO:0000259" key="3">
    <source>
        <dbReference type="Pfam" id="PF18413"/>
    </source>
</evidence>
<reference evidence="5 6" key="1">
    <citation type="submission" date="2020-09" db="EMBL/GenBank/DDBJ databases">
        <title>Genome sequences of Mycetohabitans spp.</title>
        <authorList>
            <person name="Carter M.E."/>
            <person name="Carpenter S.C.D."/>
            <person name="Bogdanove A.J."/>
        </authorList>
    </citation>
    <scope>NUCLEOTIDE SEQUENCE [LARGE SCALE GENOMIC DNA]</scope>
    <source>
        <strain evidence="5 6">B12</strain>
        <plasmid evidence="5 6">megaplasmid</plasmid>
    </source>
</reference>
<geneLocation type="plasmid" evidence="5 6">
    <name>megaplasmid</name>
</geneLocation>
<keyword evidence="1" id="KW-0175">Coiled coil</keyword>
<sequence length="1192" mass="133098">MSASLFEQALKEARRDALVDHYIARQVPTDLKDSIHTADDLYEYLLLDTHISDRVSTSPLAEAIGSLQLFIHRAMEGYDGELAGTAKPYFAQDQFLHNWDAFNRRYNTWAGKERLRFYAGNYIDPALRLNKTQLFQTLEQGISQGKLGDALVQKKIGEYLTEYDTLSKLEYINASQGEDEKTVFFAARTQSKPYKFYWRKLKLVVGASGSLIPDQWTEWREITAGIADPYNGLVNLSWDGNRLNVFWYSIVYKGDKGGVSCTKNIWLMDGDHKWILKDKEFAGDFNEIERKGVTASVERQCVRSQYGSDSEFIFSGSSFILRNSETGATPKTGVVLTDNNGNIIKKLSDLGNFCIPEDSYLPAYEFKICHGKDNNDKNYIKFNFSVNLEEFLKFNYYGKFVSPDKFKLPSGEEIALRLPRNIDLVKLFSDRSDALFDYSVQEDLGSLTSFNGPYGMYVWEIFFHIPFLVAVRMQTEQRYDEANTWFKRIFNSSGYRDDDGNPLHDDDGNPRYWNVLPLQLDTAWDTSQPATTDPDVIAVADPMHYKLAIFLNALDLLIARGDHAYRMLERDTLVEAKMYYIQAQQLLGPRPDIRITNTWPNPTLSAEAGAIVEPTRSHLSGALTFASWLRTGDAADMGDGHFLPPYNDVLLGYWDKLELRLYNLRHNLSLDGQPLNLPLYATPVDPAELQRQQAGGDGASSGTISEQGQVQGWRYPLLADRARSAVGLLTQFGSSLQLALERQDNEKMTLLLQTQQQIVLKQQADLQQSNLKGLQHSLSALQASRDGATLRQSHFRNLIDGNLSAAEIAGLTLRSTAMTTNLAATGLLIAGGVADAVPNTFGLANGGSQWGAPVLGTAHATQAVAVAQDQSAGISEMTASYQRRQEEWQLQHDIAKNEVTQLDAQIKSLTEQIAMAQKQIALAETEQAHAQALYEFQTTRFTGQALYNWLAARLSALYYQLYDVTLPICLQAKAALVQELGAQDTDGVFRVPVWDNLWQGLLAGEGLSVELQKLDSIWLARGAMGLEATRTVSLATLFGIETFKDKLQTVLDGNSVDPSGGVSLSLTDNIFQATLDLSVLELDKSYNMKGKTRRIKSVAVTLPTLLGPYQDIEATLILGKETATLSHGLNDSGRFVTDLNDSRFLPFEGMDVTQGTLSLNIFHAGKDDSTQRDVVTNLNDIIVHLHYIIRDA</sequence>
<feature type="domain" description="Tc toxin complex TcA C-terminal TcB-binding" evidence="2">
    <location>
        <begin position="1122"/>
        <end position="1187"/>
    </location>
</feature>
<dbReference type="Pfam" id="PF18276">
    <property type="entry name" value="TcA_TcB_BD"/>
    <property type="match status" value="2"/>
</dbReference>
<dbReference type="InterPro" id="IPR040840">
    <property type="entry name" value="TcA_TcB_BD"/>
</dbReference>
<dbReference type="EMBL" id="CP062175">
    <property type="protein sequence ID" value="WXK37992.1"/>
    <property type="molecule type" value="Genomic_DNA"/>
</dbReference>
<keyword evidence="5" id="KW-0614">Plasmid</keyword>
<dbReference type="RefSeq" id="WP_338910508.1">
    <property type="nucleotide sequence ID" value="NZ_CP062175.1"/>
</dbReference>
<name>A0ABZ2PSP2_9BURK</name>
<organism evidence="5 6">
    <name type="scientific">Mycetohabitans rhizoxinica</name>
    <dbReference type="NCBI Taxonomy" id="412963"/>
    <lineage>
        <taxon>Bacteria</taxon>
        <taxon>Pseudomonadati</taxon>
        <taxon>Pseudomonadota</taxon>
        <taxon>Betaproteobacteria</taxon>
        <taxon>Burkholderiales</taxon>
        <taxon>Burkholderiaceae</taxon>
        <taxon>Mycetohabitans</taxon>
    </lineage>
</organism>
<feature type="domain" description="Neuraminidase-like" evidence="3">
    <location>
        <begin position="171"/>
        <end position="251"/>
    </location>
</feature>
<dbReference type="InterPro" id="IPR046839">
    <property type="entry name" value="ABC_toxin_N"/>
</dbReference>
<accession>A0ABZ2PSP2</accession>
<dbReference type="Pfam" id="PF20220">
    <property type="entry name" value="ABC_toxin_N"/>
    <property type="match status" value="1"/>
</dbReference>
<evidence type="ECO:0000256" key="1">
    <source>
        <dbReference type="SAM" id="Coils"/>
    </source>
</evidence>
<dbReference type="Proteomes" id="UP001493153">
    <property type="component" value="Plasmid megaplasmid"/>
</dbReference>
<dbReference type="Pfam" id="PF18413">
    <property type="entry name" value="Neuraminidase"/>
    <property type="match status" value="1"/>
</dbReference>
<evidence type="ECO:0000259" key="4">
    <source>
        <dbReference type="Pfam" id="PF20220"/>
    </source>
</evidence>
<proteinExistence type="predicted"/>
<protein>
    <submittedName>
        <fullName evidence="5">Insecticidal toxin complex protein TccB</fullName>
    </submittedName>
</protein>
<feature type="domain" description="Tc toxin complex TcA C-terminal TcB-binding" evidence="2">
    <location>
        <begin position="905"/>
        <end position="1120"/>
    </location>
</feature>